<dbReference type="GO" id="GO:0016020">
    <property type="term" value="C:membrane"/>
    <property type="evidence" value="ECO:0007669"/>
    <property type="project" value="GOC"/>
</dbReference>
<sequence length="218" mass="25758">MIPKTIHCIWFGGNEFPALEKKCIESWKKNLPEYEIIYWNESNYNNTDPSYIKALKNKKWAYCSDVARLDLLYKYGGIYLDTDMEVTKSLSRFLDNECFLGKESERYINAAIIGAEKNNDFIAACLDAVLESMRSDFIPIPKIMNEVYKKNSFKINVYERDFFYPYNPFAYPVKNLMFSDITPNTHAIHHWNYSWKPSIPERIFNKVKRTLFKKTSKA</sequence>
<dbReference type="EMBL" id="JMEE01000039">
    <property type="protein sequence ID" value="RWR01201.1"/>
    <property type="molecule type" value="Genomic_DNA"/>
</dbReference>
<dbReference type="Proteomes" id="UP000288794">
    <property type="component" value="Unassembled WGS sequence"/>
</dbReference>
<dbReference type="GO" id="GO:0000030">
    <property type="term" value="F:mannosyltransferase activity"/>
    <property type="evidence" value="ECO:0007669"/>
    <property type="project" value="TreeGrafter"/>
</dbReference>
<keyword evidence="1" id="KW-0808">Transferase</keyword>
<dbReference type="PANTHER" id="PTHR32385">
    <property type="entry name" value="MANNOSYL PHOSPHORYLINOSITOL CERAMIDE SYNTHASE"/>
    <property type="match status" value="1"/>
</dbReference>
<dbReference type="InterPro" id="IPR029044">
    <property type="entry name" value="Nucleotide-diphossugar_trans"/>
</dbReference>
<dbReference type="GO" id="GO:0051999">
    <property type="term" value="P:mannosyl-inositol phosphorylceramide biosynthetic process"/>
    <property type="evidence" value="ECO:0007669"/>
    <property type="project" value="TreeGrafter"/>
</dbReference>
<evidence type="ECO:0000256" key="1">
    <source>
        <dbReference type="ARBA" id="ARBA00022679"/>
    </source>
</evidence>
<gene>
    <name evidence="2" type="ORF">ED28_14870</name>
</gene>
<keyword evidence="3" id="KW-1185">Reference proteome</keyword>
<evidence type="ECO:0000313" key="3">
    <source>
        <dbReference type="Proteomes" id="UP000288794"/>
    </source>
</evidence>
<dbReference type="InterPro" id="IPR007577">
    <property type="entry name" value="GlycoTrfase_DXD_sugar-bd_CS"/>
</dbReference>
<dbReference type="AlphaFoldDB" id="A0A443IAF9"/>
<dbReference type="Gene3D" id="3.90.550.20">
    <property type="match status" value="1"/>
</dbReference>
<accession>A0A443IAF9</accession>
<name>A0A443IAF9_9GAMM</name>
<evidence type="ECO:0000313" key="2">
    <source>
        <dbReference type="EMBL" id="RWR01201.1"/>
    </source>
</evidence>
<evidence type="ECO:0008006" key="4">
    <source>
        <dbReference type="Google" id="ProtNLM"/>
    </source>
</evidence>
<dbReference type="PANTHER" id="PTHR32385:SF15">
    <property type="entry name" value="INOSITOL PHOSPHOCERAMIDE MANNOSYLTRANSFERASE 1"/>
    <property type="match status" value="1"/>
</dbReference>
<comment type="caution">
    <text evidence="2">The sequence shown here is derived from an EMBL/GenBank/DDBJ whole genome shotgun (WGS) entry which is preliminary data.</text>
</comment>
<protein>
    <recommendedName>
        <fullName evidence="4">Glycosyl transferase</fullName>
    </recommendedName>
</protein>
<proteinExistence type="predicted"/>
<dbReference type="InterPro" id="IPR051706">
    <property type="entry name" value="Glycosyltransferase_domain"/>
</dbReference>
<dbReference type="SUPFAM" id="SSF53448">
    <property type="entry name" value="Nucleotide-diphospho-sugar transferases"/>
    <property type="match status" value="1"/>
</dbReference>
<dbReference type="Pfam" id="PF04488">
    <property type="entry name" value="Gly_transf_sug"/>
    <property type="match status" value="1"/>
</dbReference>
<dbReference type="RefSeq" id="WP_128178831.1">
    <property type="nucleotide sequence ID" value="NZ_CP071409.1"/>
</dbReference>
<reference evidence="2 3" key="1">
    <citation type="submission" date="2014-04" db="EMBL/GenBank/DDBJ databases">
        <title>Draft genome sequence of Pantoea beijingensis strain LMG 27579, an emerging pathogen to Pleurotus eryngii with potential industrial application.</title>
        <authorList>
            <person name="Xu F."/>
            <person name="Liu Y."/>
            <person name="Wang S."/>
            <person name="Yin Y."/>
            <person name="Ma Y."/>
            <person name="Zhao S."/>
            <person name="Rong C."/>
        </authorList>
    </citation>
    <scope>NUCLEOTIDE SEQUENCE [LARGE SCALE GENOMIC DNA]</scope>
    <source>
        <strain evidence="2 3">LMG 27579</strain>
    </source>
</reference>
<organism evidence="2 3">
    <name type="scientific">[Pantoea] beijingensis</name>
    <dbReference type="NCBI Taxonomy" id="1324864"/>
    <lineage>
        <taxon>Bacteria</taxon>
        <taxon>Pseudomonadati</taxon>
        <taxon>Pseudomonadota</taxon>
        <taxon>Gammaproteobacteria</taxon>
        <taxon>Enterobacterales</taxon>
        <taxon>Erwiniaceae</taxon>
        <taxon>Erwinia</taxon>
    </lineage>
</organism>